<keyword evidence="2" id="KW-0472">Membrane</keyword>
<accession>A0ABP1DZB2</accession>
<feature type="transmembrane region" description="Helical" evidence="2">
    <location>
        <begin position="116"/>
        <end position="142"/>
    </location>
</feature>
<feature type="transmembrane region" description="Helical" evidence="2">
    <location>
        <begin position="198"/>
        <end position="219"/>
    </location>
</feature>
<feature type="transmembrane region" description="Helical" evidence="2">
    <location>
        <begin position="12"/>
        <end position="33"/>
    </location>
</feature>
<feature type="domain" description="DUF6534" evidence="3">
    <location>
        <begin position="163"/>
        <end position="248"/>
    </location>
</feature>
<dbReference type="Pfam" id="PF20152">
    <property type="entry name" value="DUF6534"/>
    <property type="match status" value="1"/>
</dbReference>
<evidence type="ECO:0000313" key="4">
    <source>
        <dbReference type="EMBL" id="CAL1713156.1"/>
    </source>
</evidence>
<evidence type="ECO:0000256" key="2">
    <source>
        <dbReference type="SAM" id="Phobius"/>
    </source>
</evidence>
<reference evidence="5" key="1">
    <citation type="submission" date="2024-04" db="EMBL/GenBank/DDBJ databases">
        <authorList>
            <person name="Shaw F."/>
            <person name="Minotto A."/>
        </authorList>
    </citation>
    <scope>NUCLEOTIDE SEQUENCE [LARGE SCALE GENOMIC DNA]</scope>
</reference>
<dbReference type="Proteomes" id="UP001497453">
    <property type="component" value="Chromosome 7"/>
</dbReference>
<proteinExistence type="predicted"/>
<protein>
    <recommendedName>
        <fullName evidence="3">DUF6534 domain-containing protein</fullName>
    </recommendedName>
</protein>
<name>A0ABP1DZB2_9APHY</name>
<dbReference type="InterPro" id="IPR045339">
    <property type="entry name" value="DUF6534"/>
</dbReference>
<evidence type="ECO:0000256" key="1">
    <source>
        <dbReference type="SAM" id="MobiDB-lite"/>
    </source>
</evidence>
<evidence type="ECO:0000259" key="3">
    <source>
        <dbReference type="Pfam" id="PF20152"/>
    </source>
</evidence>
<dbReference type="PANTHER" id="PTHR40465">
    <property type="entry name" value="CHROMOSOME 1, WHOLE GENOME SHOTGUN SEQUENCE"/>
    <property type="match status" value="1"/>
</dbReference>
<dbReference type="PANTHER" id="PTHR40465:SF1">
    <property type="entry name" value="DUF6534 DOMAIN-CONTAINING PROTEIN"/>
    <property type="match status" value="1"/>
</dbReference>
<gene>
    <name evidence="4" type="ORF">GFSPODELE1_LOCUS9174</name>
</gene>
<feature type="transmembrane region" description="Helical" evidence="2">
    <location>
        <begin position="45"/>
        <end position="66"/>
    </location>
</feature>
<dbReference type="EMBL" id="OZ037950">
    <property type="protein sequence ID" value="CAL1713156.1"/>
    <property type="molecule type" value="Genomic_DNA"/>
</dbReference>
<feature type="compositionally biased region" description="Basic and acidic residues" evidence="1">
    <location>
        <begin position="313"/>
        <end position="331"/>
    </location>
</feature>
<sequence>MGQFDKTIGTLMIGIVFNTYLYGLVTFQFAKYYRTKFNDPPAIKYMILFLFILDTVHSAAVIYMLWNYVVTNYNNPPALLIGGWPLLWTPCATALAAVCTQVFLGYRIYRLSKNRIIYGIILAITIPAFIIGMIVGIRAMLISVLADLPQINNIVIAWLSGQVAADVMITVVLTYILLRSKTGFRKTDTVLNRLIRGAIQTGVFASIFSLGDLLTFLTLPETNLYGMFAIPIGRIYTNTLLDTLLARDELRDKLSGALDTNTTVSTSLYYLRISLDYIRDFGQLGGPRSTMRWANKAEPQSVQLTEISVRQDDMSLHDETTEHHDSVDIKKASTMAV</sequence>
<keyword evidence="2" id="KW-1133">Transmembrane helix</keyword>
<feature type="transmembrane region" description="Helical" evidence="2">
    <location>
        <begin position="86"/>
        <end position="104"/>
    </location>
</feature>
<feature type="transmembrane region" description="Helical" evidence="2">
    <location>
        <begin position="154"/>
        <end position="178"/>
    </location>
</feature>
<organism evidence="4 5">
    <name type="scientific">Somion occarium</name>
    <dbReference type="NCBI Taxonomy" id="3059160"/>
    <lineage>
        <taxon>Eukaryota</taxon>
        <taxon>Fungi</taxon>
        <taxon>Dikarya</taxon>
        <taxon>Basidiomycota</taxon>
        <taxon>Agaricomycotina</taxon>
        <taxon>Agaricomycetes</taxon>
        <taxon>Polyporales</taxon>
        <taxon>Cerrenaceae</taxon>
        <taxon>Somion</taxon>
    </lineage>
</organism>
<feature type="region of interest" description="Disordered" evidence="1">
    <location>
        <begin position="313"/>
        <end position="337"/>
    </location>
</feature>
<keyword evidence="5" id="KW-1185">Reference proteome</keyword>
<keyword evidence="2" id="KW-0812">Transmembrane</keyword>
<evidence type="ECO:0000313" key="5">
    <source>
        <dbReference type="Proteomes" id="UP001497453"/>
    </source>
</evidence>